<organism evidence="2 3">
    <name type="scientific">Robbsia betulipollinis</name>
    <dbReference type="NCBI Taxonomy" id="2981849"/>
    <lineage>
        <taxon>Bacteria</taxon>
        <taxon>Pseudomonadati</taxon>
        <taxon>Pseudomonadota</taxon>
        <taxon>Betaproteobacteria</taxon>
        <taxon>Burkholderiales</taxon>
        <taxon>Burkholderiaceae</taxon>
        <taxon>Robbsia</taxon>
    </lineage>
</organism>
<feature type="compositionally biased region" description="Basic residues" evidence="1">
    <location>
        <begin position="1"/>
        <end position="10"/>
    </location>
</feature>
<comment type="caution">
    <text evidence="2">The sequence shown here is derived from an EMBL/GenBank/DDBJ whole genome shotgun (WGS) entry which is preliminary data.</text>
</comment>
<name>A0ABT3ZT44_9BURK</name>
<gene>
    <name evidence="2" type="ORF">OVY01_21520</name>
</gene>
<dbReference type="RefSeq" id="WP_267849651.1">
    <property type="nucleotide sequence ID" value="NZ_JAPMXC010000011.1"/>
</dbReference>
<accession>A0ABT3ZT44</accession>
<evidence type="ECO:0000256" key="1">
    <source>
        <dbReference type="SAM" id="MobiDB-lite"/>
    </source>
</evidence>
<proteinExistence type="predicted"/>
<dbReference type="Proteomes" id="UP001082899">
    <property type="component" value="Unassembled WGS sequence"/>
</dbReference>
<keyword evidence="3" id="KW-1185">Reference proteome</keyword>
<dbReference type="EMBL" id="JAPMXC010000011">
    <property type="protein sequence ID" value="MCY0389726.1"/>
    <property type="molecule type" value="Genomic_DNA"/>
</dbReference>
<protein>
    <recommendedName>
        <fullName evidence="4">Pectate lyase superfamily protein domain-containing protein</fullName>
    </recommendedName>
</protein>
<evidence type="ECO:0000313" key="2">
    <source>
        <dbReference type="EMBL" id="MCY0389726.1"/>
    </source>
</evidence>
<feature type="region of interest" description="Disordered" evidence="1">
    <location>
        <begin position="1"/>
        <end position="21"/>
    </location>
</feature>
<reference evidence="2" key="1">
    <citation type="submission" date="2022-11" db="EMBL/GenBank/DDBJ databases">
        <title>Robbsia betulipollinis sp. nov., isolated from pollen of birch (Betula pendula).</title>
        <authorList>
            <person name="Shi H."/>
            <person name="Ambika Manirajan B."/>
            <person name="Ratering S."/>
            <person name="Geissler-Plaum R."/>
            <person name="Schnell S."/>
        </authorList>
    </citation>
    <scope>NUCLEOTIDE SEQUENCE</scope>
    <source>
        <strain evidence="2">Bb-Pol-6</strain>
    </source>
</reference>
<sequence>MRRSPRRRRPRPESVCNDRRRTPIAANPRFWAPSRSIRLHIHPLSRKHHIMATTSSNDPAAYPVGTTPTGSEELLVNQAGALVSLTTSQITQLAYSSVALWKTYDTVAQMKAGAGPLYPRVKWRGYNYVGDGGGGEGLYTVPASGVTYTADEGAIFATAAGGYVIRDIPAGDVQSTWFGMTSVSGPANTSLNPTTSAAGPNPSTDFSTALQNASNFAAAAGRALHIVGRSGSYRLASPVTFTGVRRIYGDGATLDARFGTTLNWQPATTTDMAAGVVLPDEGQIFEKIQVITTDANWPVSVTSATLVSGGQLTVPSGFVWHTDVLPYSAFKAGLAGIAVNNKCILRDVTTLYGKFGAVCNTSTGHITFDSCSLQGGCAGRFWLQNGQDHFIIAGGADGKFCSELLSENNFAGSVYRYHQYHSPVGWYQCNYFNTGSYSGMYLDGHQLSVEALSESWIMNAPTAISSCINTIAGGAYYGIPVGTSAYELSNRLPDELFANSLRNYYSLGRLGGLGYFRLGSFPVGTVPVTGAAGTFAASISGFPGTINGSDFSCFNRSTLDLSKITGNTPYNESVAFERNVPVLADRSDVAIKTQSPALGNLVVGTNAYSATMGLGVNGNCLVANGGGYSLYNGTSSSPGSVKMDTYRNWLAAGVQLVIPEAISRMVGNNPLIVEVTNVGTNSAPVNTSIYIPITANNVADGQQGLYCSVYVAGMCGPILRSSAQVEYSAPNFGTLGSLTFAPVSWGGKVLAQGVTITQFGVDCNSPGKVYVMCPMANFGALAEFNPHPFPAQLQPVKQVQGLMQPIRKFVTSPSATTTLVTIADYALKVDTTAAPGTATLPAMPYDGEVHVVKRADASANALTIVGNGKTIDGSSTLVLSATTRPSVKLQYFAADGDWSVV</sequence>
<evidence type="ECO:0008006" key="4">
    <source>
        <dbReference type="Google" id="ProtNLM"/>
    </source>
</evidence>
<evidence type="ECO:0000313" key="3">
    <source>
        <dbReference type="Proteomes" id="UP001082899"/>
    </source>
</evidence>